<feature type="domain" description="Dynein heavy chain tail" evidence="2">
    <location>
        <begin position="541"/>
        <end position="598"/>
    </location>
</feature>
<dbReference type="InterPro" id="IPR026983">
    <property type="entry name" value="DHC"/>
</dbReference>
<reference evidence="3 4" key="1">
    <citation type="submission" date="2019-01" db="EMBL/GenBank/DDBJ databases">
        <title>Genome Assembly of Collichthys lucidus.</title>
        <authorList>
            <person name="Cai M."/>
            <person name="Xiao S."/>
        </authorList>
    </citation>
    <scope>NUCLEOTIDE SEQUENCE [LARGE SCALE GENOMIC DNA]</scope>
    <source>
        <strain evidence="3">JT15FE1705JMU</strain>
        <tissue evidence="3">Muscle</tissue>
    </source>
</reference>
<protein>
    <submittedName>
        <fullName evidence="3">Dynein heavy chain 17, axonemal</fullName>
    </submittedName>
</protein>
<gene>
    <name evidence="3" type="ORF">D9C73_014539</name>
</gene>
<sequence>MDAKDQRLDPVRCFTVNSLRLDPERWREFVSEEESRVTLSSFFNTQDYSHLFIHQGPEDGLSASLHFPKQVHTKVIRVSKTGRDILTKENTRTNLMIQEEQGGDVVSSIITVCQELTCPLLSNPETNSSWAVGVAEEALRSMETLKNEALVIKAHTGGRTFLPQPDIPHDQHLHGNDVHGDTEEWKLSDRKLLHNCDSTIIGWAGLVSDFLQQESCQSVPDGPKPLPSEEFSFWTSRLKNLVHIQEQLSSSRGQQVALLLQRADSVYWSTLRDVHRNVHRGVKEAEDVTLILRPLQEKLEQVEQMEYQQLGANMAAVMEAVRLVWTGSEFYRRPCRMVVLLQKISNLLVHLSRKCLRGQEVMRGLMSSPGPVLDDVRLVIWTLQSFKEAYIQCRTLLENQNQLHQLDQVVLSGVDGRMWTDVVQGVYEDFLCHVTALSDCDYDPTDPDDQSFELHLDQFVVQVTDLESRLVSVLSRAFEDCCDSSSAAQLVKMFRFLLDRPLIQDQVRPHLIRLVETVLVELDQTERLLSSQKDRAATFSRDDITQSYLSLSHMVSRYNEVVSDVLQVERPLIQDQLQDLNRTLSELQTKTWTCEGVQHLVEQHRHSVLIFHSTVSEARANMDAMTHIIQGWAELQLLQRSGESLLEGGATEQSYRRIREDGQELLRLTQVNCDLYRAEDSSDTWIRYLDHIDDLVQDGLLQLLLRSLHFFSDNTNSQVHLSDIRNTQPSVGGGLFDLVKSIITDIYTAANQLARISVSRHGNYQETLQQCQDLRALEQEVMRHMQQVRDDAESLREGLDRYAHLWESDRQGVMHEFLKYGRQVRPEEPDAEETPPTLKDVQREIESLHRLSEQVTHLDDVIVLHGWLQVDLRPFRDSLLSIIYDWRHMYTEYLLDSVSDRPVRSTGRSGPVHSPVRSTGRCSSDTDPSSGPEQTERGTMMRTYR</sequence>
<dbReference type="PANTHER" id="PTHR46532:SF11">
    <property type="entry name" value="DYNEIN AXONEMAL HEAVY CHAIN 12"/>
    <property type="match status" value="1"/>
</dbReference>
<evidence type="ECO:0000313" key="4">
    <source>
        <dbReference type="Proteomes" id="UP000298787"/>
    </source>
</evidence>
<dbReference type="AlphaFoldDB" id="A0A4V6AQ65"/>
<keyword evidence="4" id="KW-1185">Reference proteome</keyword>
<dbReference type="Pfam" id="PF08385">
    <property type="entry name" value="DHC_N1"/>
    <property type="match status" value="2"/>
</dbReference>
<dbReference type="GO" id="GO:0007018">
    <property type="term" value="P:microtubule-based movement"/>
    <property type="evidence" value="ECO:0007669"/>
    <property type="project" value="InterPro"/>
</dbReference>
<feature type="domain" description="Dynein heavy chain tail" evidence="2">
    <location>
        <begin position="193"/>
        <end position="404"/>
    </location>
</feature>
<feature type="compositionally biased region" description="Polar residues" evidence="1">
    <location>
        <begin position="916"/>
        <end position="933"/>
    </location>
</feature>
<evidence type="ECO:0000259" key="2">
    <source>
        <dbReference type="Pfam" id="PF08385"/>
    </source>
</evidence>
<name>A0A4V6AQ65_COLLU</name>
<dbReference type="Proteomes" id="UP000298787">
    <property type="component" value="Chromosome 12"/>
</dbReference>
<evidence type="ECO:0000256" key="1">
    <source>
        <dbReference type="SAM" id="MobiDB-lite"/>
    </source>
</evidence>
<proteinExistence type="predicted"/>
<dbReference type="GO" id="GO:0005858">
    <property type="term" value="C:axonemal dynein complex"/>
    <property type="evidence" value="ECO:0007669"/>
    <property type="project" value="TreeGrafter"/>
</dbReference>
<dbReference type="GO" id="GO:0045505">
    <property type="term" value="F:dynein intermediate chain binding"/>
    <property type="evidence" value="ECO:0007669"/>
    <property type="project" value="InterPro"/>
</dbReference>
<dbReference type="PANTHER" id="PTHR46532">
    <property type="entry name" value="MALE FERTILITY FACTOR KL5"/>
    <property type="match status" value="1"/>
</dbReference>
<dbReference type="GO" id="GO:0051959">
    <property type="term" value="F:dynein light intermediate chain binding"/>
    <property type="evidence" value="ECO:0007669"/>
    <property type="project" value="InterPro"/>
</dbReference>
<dbReference type="InterPro" id="IPR013594">
    <property type="entry name" value="Dynein_heavy_tail"/>
</dbReference>
<evidence type="ECO:0000313" key="3">
    <source>
        <dbReference type="EMBL" id="TKS79232.1"/>
    </source>
</evidence>
<feature type="region of interest" description="Disordered" evidence="1">
    <location>
        <begin position="901"/>
        <end position="945"/>
    </location>
</feature>
<accession>A0A4V6AQ65</accession>
<dbReference type="EMBL" id="CM014089">
    <property type="protein sequence ID" value="TKS79232.1"/>
    <property type="molecule type" value="Genomic_DNA"/>
</dbReference>
<organism evidence="3 4">
    <name type="scientific">Collichthys lucidus</name>
    <name type="common">Big head croaker</name>
    <name type="synonym">Sciaena lucida</name>
    <dbReference type="NCBI Taxonomy" id="240159"/>
    <lineage>
        <taxon>Eukaryota</taxon>
        <taxon>Metazoa</taxon>
        <taxon>Chordata</taxon>
        <taxon>Craniata</taxon>
        <taxon>Vertebrata</taxon>
        <taxon>Euteleostomi</taxon>
        <taxon>Actinopterygii</taxon>
        <taxon>Neopterygii</taxon>
        <taxon>Teleostei</taxon>
        <taxon>Neoteleostei</taxon>
        <taxon>Acanthomorphata</taxon>
        <taxon>Eupercaria</taxon>
        <taxon>Sciaenidae</taxon>
        <taxon>Collichthys</taxon>
    </lineage>
</organism>
<dbReference type="STRING" id="240159.A0A4V6AQ65"/>